<gene>
    <name evidence="2" type="primary">Cnig_chr_V.g18875</name>
    <name evidence="2" type="ORF">B9Z55_018875</name>
</gene>
<evidence type="ECO:0000313" key="3">
    <source>
        <dbReference type="Proteomes" id="UP000230233"/>
    </source>
</evidence>
<name>A0A2G5TG54_9PELO</name>
<keyword evidence="1" id="KW-0472">Membrane</keyword>
<feature type="transmembrane region" description="Helical" evidence="1">
    <location>
        <begin position="24"/>
        <end position="41"/>
    </location>
</feature>
<dbReference type="OrthoDB" id="5774161at2759"/>
<dbReference type="PANTHER" id="PTHR22989:SF19">
    <property type="entry name" value="METHYLTRANSFERASE FKBM DOMAIN-CONTAINING PROTEIN"/>
    <property type="match status" value="1"/>
</dbReference>
<comment type="caution">
    <text evidence="2">The sequence shown here is derived from an EMBL/GenBank/DDBJ whole genome shotgun (WGS) entry which is preliminary data.</text>
</comment>
<reference evidence="3" key="1">
    <citation type="submission" date="2017-10" db="EMBL/GenBank/DDBJ databases">
        <title>Rapid genome shrinkage in a self-fertile nematode reveals novel sperm competition proteins.</title>
        <authorList>
            <person name="Yin D."/>
            <person name="Schwarz E.M."/>
            <person name="Thomas C.G."/>
            <person name="Felde R.L."/>
            <person name="Korf I.F."/>
            <person name="Cutter A.D."/>
            <person name="Schartner C.M."/>
            <person name="Ralston E.J."/>
            <person name="Meyer B.J."/>
            <person name="Haag E.S."/>
        </authorList>
    </citation>
    <scope>NUCLEOTIDE SEQUENCE [LARGE SCALE GENOMIC DNA]</scope>
    <source>
        <strain evidence="3">JU1422</strain>
    </source>
</reference>
<dbReference type="AlphaFoldDB" id="A0A2G5TG54"/>
<sequence>MSRNPYNILDAGDRITSISYSKSFITLLILFVTFLAAFSVLNGSNELNFYTVENTEKVLLPLPEYLESGTVSPLFESFYNCLRPKLAPLIGKYKEPWLSFVNLTKECDSLEVYKAIDLRSVGNQNETKYIAYPRKDEDLVMVTIGIGQDVSTEMKLKEMYTRIKFYGVDPSSYINKDIYEKKLGGKYFHYGSSGKLKIRNYGVFLADNIHQKKIDFLWFGLKGHEYRILNQIHSDGPLDRKRV</sequence>
<evidence type="ECO:0000313" key="2">
    <source>
        <dbReference type="EMBL" id="PIC26247.1"/>
    </source>
</evidence>
<dbReference type="Proteomes" id="UP000230233">
    <property type="component" value="Chromosome V"/>
</dbReference>
<keyword evidence="3" id="KW-1185">Reference proteome</keyword>
<accession>A0A2G5TG54</accession>
<dbReference type="PANTHER" id="PTHR22989">
    <property type="entry name" value="UNCHARACTERIZED DUF13 C.ELEGANS"/>
    <property type="match status" value="1"/>
</dbReference>
<dbReference type="EMBL" id="PDUG01000005">
    <property type="protein sequence ID" value="PIC26247.1"/>
    <property type="molecule type" value="Genomic_DNA"/>
</dbReference>
<keyword evidence="1" id="KW-1133">Transmembrane helix</keyword>
<evidence type="ECO:0000256" key="1">
    <source>
        <dbReference type="SAM" id="Phobius"/>
    </source>
</evidence>
<organism evidence="2 3">
    <name type="scientific">Caenorhabditis nigoni</name>
    <dbReference type="NCBI Taxonomy" id="1611254"/>
    <lineage>
        <taxon>Eukaryota</taxon>
        <taxon>Metazoa</taxon>
        <taxon>Ecdysozoa</taxon>
        <taxon>Nematoda</taxon>
        <taxon>Chromadorea</taxon>
        <taxon>Rhabditida</taxon>
        <taxon>Rhabditina</taxon>
        <taxon>Rhabditomorpha</taxon>
        <taxon>Rhabditoidea</taxon>
        <taxon>Rhabditidae</taxon>
        <taxon>Peloderinae</taxon>
        <taxon>Caenorhabditis</taxon>
    </lineage>
</organism>
<dbReference type="STRING" id="1611254.A0A2G5TG54"/>
<keyword evidence="1" id="KW-0812">Transmembrane</keyword>
<proteinExistence type="predicted"/>
<protein>
    <submittedName>
        <fullName evidence="2">Uncharacterized protein</fullName>
    </submittedName>
</protein>